<evidence type="ECO:0000313" key="7">
    <source>
        <dbReference type="EMBL" id="OZJ03626.1"/>
    </source>
</evidence>
<gene>
    <name evidence="7" type="ORF">BZG36_03733</name>
</gene>
<feature type="compositionally biased region" description="Polar residues" evidence="4">
    <location>
        <begin position="419"/>
        <end position="436"/>
    </location>
</feature>
<feature type="compositionally biased region" description="Polar residues" evidence="4">
    <location>
        <begin position="509"/>
        <end position="518"/>
    </location>
</feature>
<dbReference type="GO" id="GO:0007165">
    <property type="term" value="P:signal transduction"/>
    <property type="evidence" value="ECO:0007669"/>
    <property type="project" value="InterPro"/>
</dbReference>
<dbReference type="SUPFAM" id="SSF48350">
    <property type="entry name" value="GTPase activation domain, GAP"/>
    <property type="match status" value="1"/>
</dbReference>
<evidence type="ECO:0000256" key="3">
    <source>
        <dbReference type="SAM" id="Coils"/>
    </source>
</evidence>
<dbReference type="CDD" id="cd00159">
    <property type="entry name" value="RhoGAP"/>
    <property type="match status" value="1"/>
</dbReference>
<feature type="compositionally biased region" description="Polar residues" evidence="4">
    <location>
        <begin position="337"/>
        <end position="349"/>
    </location>
</feature>
<evidence type="ECO:0000313" key="8">
    <source>
        <dbReference type="Proteomes" id="UP000242875"/>
    </source>
</evidence>
<feature type="domain" description="Rho-GAP" evidence="6">
    <location>
        <begin position="53"/>
        <end position="256"/>
    </location>
</feature>
<dbReference type="InterPro" id="IPR004827">
    <property type="entry name" value="bZIP"/>
</dbReference>
<dbReference type="PANTHER" id="PTHR15228">
    <property type="entry name" value="SPERMATHECAL PHYSIOLOGY VARIANT"/>
    <property type="match status" value="1"/>
</dbReference>
<keyword evidence="8" id="KW-1185">Reference proteome</keyword>
<proteinExistence type="predicted"/>
<dbReference type="Gene3D" id="1.10.555.10">
    <property type="entry name" value="Rho GTPase activation protein"/>
    <property type="match status" value="1"/>
</dbReference>
<name>A0A261XZ37_9FUNG</name>
<dbReference type="InterPro" id="IPR046347">
    <property type="entry name" value="bZIP_sf"/>
</dbReference>
<dbReference type="OrthoDB" id="5571888at2759"/>
<dbReference type="SUPFAM" id="SSF57959">
    <property type="entry name" value="Leucine zipper domain"/>
    <property type="match status" value="1"/>
</dbReference>
<dbReference type="PROSITE" id="PS00036">
    <property type="entry name" value="BZIP_BASIC"/>
    <property type="match status" value="1"/>
</dbReference>
<evidence type="ECO:0000256" key="2">
    <source>
        <dbReference type="ARBA" id="ARBA00022729"/>
    </source>
</evidence>
<dbReference type="Gene3D" id="1.20.5.170">
    <property type="match status" value="1"/>
</dbReference>
<feature type="compositionally biased region" description="Basic and acidic residues" evidence="4">
    <location>
        <begin position="731"/>
        <end position="744"/>
    </location>
</feature>
<feature type="region of interest" description="Disordered" evidence="4">
    <location>
        <begin position="417"/>
        <end position="475"/>
    </location>
</feature>
<keyword evidence="3" id="KW-0175">Coiled coil</keyword>
<dbReference type="InterPro" id="IPR018466">
    <property type="entry name" value="Kre9/Knh1-like_N"/>
</dbReference>
<dbReference type="PROSITE" id="PS50238">
    <property type="entry name" value="RHOGAP"/>
    <property type="match status" value="1"/>
</dbReference>
<feature type="region of interest" description="Disordered" evidence="4">
    <location>
        <begin position="867"/>
        <end position="900"/>
    </location>
</feature>
<evidence type="ECO:0000259" key="5">
    <source>
        <dbReference type="PROSITE" id="PS50217"/>
    </source>
</evidence>
<sequence length="1289" mass="139828">MLEVLPEPVISRKHRTPWSFFRRKSKTHLTSSISSDEEKDSEAIFGARLEDGLSLTGVVTPDGYTVPYVVCRCGEEIRHRALDTIGLFRLSGGKRDISDLQLYFHAAPYYGKDLNMAFIEPHSLTGVLKKYLKFLPDPVIPCAFHDEILNGIDLKQSDEQIVTQVALVLKKVPVSHLHLLCYIIKLGGEVLRHSSKNLMTAEALSVVLAPTCTGFDKSLSEQVDRTEVASKKRRLGGARSTLGRPSVLLRSSSDIIRLNAQWTRIFHVMLSHWQLLLEQLLVIESFVPANIGMTHSNIILQEEVDTLKPSPLKHSQSTNFAPPILTFRPNPVASAPSKAQINPRGSKSTAVPRADGYQGKTLREANPHLLYPKPSPLPSTSTPFPKLPTVFRQKISTKVEHQGHQAKIQFLVDHEPTLTDRSSAKPSPLYSLSTPLRSAFKKSPRPRPSASNGIALNSSDTSIDDIEESSEEPIDKREVRKMSKLLARFQYIGETMADTDFDNFLDMSWTTPPNSEAQDPSLPSIALTPTSHSSSEDMDMDQDGFDAFDDSMPSAHNAELFKYYLGDEYETSVTIGGNYDDTNLFLSTDGMDTVSIPPPEVAGIDTKGSALSVKKETTEPLLSKVKSEPIEEKQGLGNIPRKIDISTSLGTMQSNPIQYLPTTEELLKLVEAAKRQLEKGEAANNAALRKASKTITKTKPNAISTTSGVNPLATVTPMNLSSLPLTTSLTELERKPSEPTRDSKANTSSDRVTRSTKDLSHDADLSGDELLESEGIDFKKLSPKERRQIRNKISARNFRVRRKEYMVNLESQMSDVQKENKQLRGQVDELSLENSDLKRQLDGLRKEKEATDRELLALQRSIASLQVSNFPSNSNQRGSSTSTPTAPSSPQIIPKPNLNKDLSIQGSKATDTYRQDLRVLVSNAVMPQWNFDHILHNALTSYADKGVQSQRDWYTGDADEVATTRAAIVVQLLLAGISQCYIPDVSKFSEFDFDIKSQSLSDATPYESYLAPIRPDDLSFSDKPQVDFHLRHSNGSEGTFAKPAFCDSAEWLYDTLIRAALCDNISETDRKLTDSLPLSALLVLATLAVVNATTISITNPVASTVWKAGGSGEITWTSTSAGSASFTSVTIDLLTGNFQNANIAGHIATTPVPVSAGSFVIQPINDFASGNNYWIRIGDAASNTWFYSAAFTLDGTGSAVPLSLGWSATATGTAANLPSAAGASGATATIPATAPTLSAMATGASKAAASGSASASASSSASASASVHVKAGLAGIVTVAAGLVGLLAF</sequence>
<feature type="region of interest" description="Disordered" evidence="4">
    <location>
        <begin position="509"/>
        <end position="538"/>
    </location>
</feature>
<keyword evidence="2" id="KW-0732">Signal</keyword>
<organism evidence="7 8">
    <name type="scientific">Bifiguratus adelaidae</name>
    <dbReference type="NCBI Taxonomy" id="1938954"/>
    <lineage>
        <taxon>Eukaryota</taxon>
        <taxon>Fungi</taxon>
        <taxon>Fungi incertae sedis</taxon>
        <taxon>Mucoromycota</taxon>
        <taxon>Mucoromycotina</taxon>
        <taxon>Endogonomycetes</taxon>
        <taxon>Endogonales</taxon>
        <taxon>Endogonales incertae sedis</taxon>
        <taxon>Bifiguratus</taxon>
    </lineage>
</organism>
<evidence type="ECO:0000256" key="4">
    <source>
        <dbReference type="SAM" id="MobiDB-lite"/>
    </source>
</evidence>
<accession>A0A261XZ37</accession>
<feature type="compositionally biased region" description="Low complexity" evidence="4">
    <location>
        <begin position="879"/>
        <end position="890"/>
    </location>
</feature>
<keyword evidence="1" id="KW-0343">GTPase activation</keyword>
<feature type="domain" description="BZIP" evidence="5">
    <location>
        <begin position="784"/>
        <end position="844"/>
    </location>
</feature>
<dbReference type="CDD" id="cd14810">
    <property type="entry name" value="bZIP_u1"/>
    <property type="match status" value="1"/>
</dbReference>
<dbReference type="PANTHER" id="PTHR15228:SF25">
    <property type="entry name" value="F-BAR DOMAIN-CONTAINING PROTEIN"/>
    <property type="match status" value="1"/>
</dbReference>
<dbReference type="EMBL" id="MVBO01000076">
    <property type="protein sequence ID" value="OZJ03626.1"/>
    <property type="molecule type" value="Genomic_DNA"/>
</dbReference>
<comment type="caution">
    <text evidence="7">The sequence shown here is derived from an EMBL/GenBank/DDBJ whole genome shotgun (WGS) entry which is preliminary data.</text>
</comment>
<dbReference type="GO" id="GO:0003700">
    <property type="term" value="F:DNA-binding transcription factor activity"/>
    <property type="evidence" value="ECO:0007669"/>
    <property type="project" value="InterPro"/>
</dbReference>
<dbReference type="Pfam" id="PF10342">
    <property type="entry name" value="Kre9_KNH"/>
    <property type="match status" value="1"/>
</dbReference>
<evidence type="ECO:0008006" key="9">
    <source>
        <dbReference type="Google" id="ProtNLM"/>
    </source>
</evidence>
<dbReference type="Proteomes" id="UP000242875">
    <property type="component" value="Unassembled WGS sequence"/>
</dbReference>
<dbReference type="SMART" id="SM00338">
    <property type="entry name" value="BRLZ"/>
    <property type="match status" value="1"/>
</dbReference>
<dbReference type="InterPro" id="IPR051025">
    <property type="entry name" value="RhoGAP"/>
</dbReference>
<evidence type="ECO:0000256" key="1">
    <source>
        <dbReference type="ARBA" id="ARBA00022468"/>
    </source>
</evidence>
<feature type="compositionally biased region" description="Basic and acidic residues" evidence="4">
    <location>
        <begin position="751"/>
        <end position="764"/>
    </location>
</feature>
<dbReference type="Pfam" id="PF00620">
    <property type="entry name" value="RhoGAP"/>
    <property type="match status" value="1"/>
</dbReference>
<dbReference type="InterPro" id="IPR000198">
    <property type="entry name" value="RhoGAP_dom"/>
</dbReference>
<feature type="coiled-coil region" evidence="3">
    <location>
        <begin position="663"/>
        <end position="690"/>
    </location>
</feature>
<dbReference type="SMART" id="SM00324">
    <property type="entry name" value="RhoGAP"/>
    <property type="match status" value="1"/>
</dbReference>
<evidence type="ECO:0000259" key="6">
    <source>
        <dbReference type="PROSITE" id="PS50238"/>
    </source>
</evidence>
<dbReference type="InterPro" id="IPR008936">
    <property type="entry name" value="Rho_GTPase_activation_prot"/>
</dbReference>
<feature type="region of interest" description="Disordered" evidence="4">
    <location>
        <begin position="728"/>
        <end position="766"/>
    </location>
</feature>
<dbReference type="GO" id="GO:0005096">
    <property type="term" value="F:GTPase activator activity"/>
    <property type="evidence" value="ECO:0007669"/>
    <property type="project" value="UniProtKB-KW"/>
</dbReference>
<dbReference type="Pfam" id="PF00170">
    <property type="entry name" value="bZIP_1"/>
    <property type="match status" value="1"/>
</dbReference>
<feature type="region of interest" description="Disordered" evidence="4">
    <location>
        <begin position="333"/>
        <end position="354"/>
    </location>
</feature>
<feature type="compositionally biased region" description="Acidic residues" evidence="4">
    <location>
        <begin position="462"/>
        <end position="472"/>
    </location>
</feature>
<feature type="compositionally biased region" description="Polar residues" evidence="4">
    <location>
        <begin position="867"/>
        <end position="878"/>
    </location>
</feature>
<protein>
    <recommendedName>
        <fullName evidence="9">BZIP domain-containing protein</fullName>
    </recommendedName>
</protein>
<feature type="coiled-coil region" evidence="3">
    <location>
        <begin position="806"/>
        <end position="861"/>
    </location>
</feature>
<dbReference type="PROSITE" id="PS50217">
    <property type="entry name" value="BZIP"/>
    <property type="match status" value="1"/>
</dbReference>
<reference evidence="7 8" key="1">
    <citation type="journal article" date="2017" name="Mycologia">
        <title>Bifiguratus adelaidae, gen. et sp. nov., a new member of Mucoromycotina in endophytic and soil-dwelling habitats.</title>
        <authorList>
            <person name="Torres-Cruz T.J."/>
            <person name="Billingsley Tobias T.L."/>
            <person name="Almatruk M."/>
            <person name="Hesse C."/>
            <person name="Kuske C.R."/>
            <person name="Desiro A."/>
            <person name="Benucci G.M."/>
            <person name="Bonito G."/>
            <person name="Stajich J.E."/>
            <person name="Dunlap C."/>
            <person name="Arnold A.E."/>
            <person name="Porras-Alfaro A."/>
        </authorList>
    </citation>
    <scope>NUCLEOTIDE SEQUENCE [LARGE SCALE GENOMIC DNA]</scope>
    <source>
        <strain evidence="7 8">AZ0501</strain>
    </source>
</reference>